<dbReference type="PhylomeDB" id="P91004"/>
<keyword evidence="1" id="KW-0732">Signal</keyword>
<feature type="domain" description="C6" evidence="2">
    <location>
        <begin position="386"/>
        <end position="491"/>
    </location>
</feature>
<dbReference type="PANTHER" id="PTHR21629">
    <property type="entry name" value="C6 DOMAIN-CONTAINING PROTEIN"/>
    <property type="match status" value="1"/>
</dbReference>
<keyword evidence="4" id="KW-1185">Reference proteome</keyword>
<dbReference type="Pfam" id="PF01681">
    <property type="entry name" value="C6"/>
    <property type="match status" value="5"/>
</dbReference>
<feature type="domain" description="C6" evidence="2">
    <location>
        <begin position="43"/>
        <end position="147"/>
    </location>
</feature>
<feature type="domain" description="C6" evidence="2">
    <location>
        <begin position="265"/>
        <end position="373"/>
    </location>
</feature>
<dbReference type="IntAct" id="P91004">
    <property type="interactions" value="1"/>
</dbReference>
<reference evidence="3 4" key="1">
    <citation type="journal article" date="1998" name="Science">
        <title>Genome sequence of the nematode C. elegans: a platform for investigating biology.</title>
        <authorList>
            <consortium name="The C. elegans sequencing consortium"/>
            <person name="Sulson J.E."/>
            <person name="Waterston R."/>
        </authorList>
    </citation>
    <scope>NUCLEOTIDE SEQUENCE [LARGE SCALE GENOMIC DNA]</scope>
    <source>
        <strain evidence="3 4">Bristol N2</strain>
    </source>
</reference>
<dbReference type="KEGG" id="cel:CELE_B0554.4"/>
<feature type="chain" id="PRO_5004161397" evidence="1">
    <location>
        <begin position="28"/>
        <end position="603"/>
    </location>
</feature>
<dbReference type="InterPro" id="IPR002601">
    <property type="entry name" value="C6_domain"/>
</dbReference>
<dbReference type="SMART" id="SM01048">
    <property type="entry name" value="C6"/>
    <property type="match status" value="5"/>
</dbReference>
<dbReference type="UCSC" id="B0554.4">
    <property type="organism name" value="c. elegans"/>
</dbReference>
<evidence type="ECO:0000259" key="2">
    <source>
        <dbReference type="SMART" id="SM01048"/>
    </source>
</evidence>
<proteinExistence type="predicted"/>
<feature type="domain" description="C6" evidence="2">
    <location>
        <begin position="156"/>
        <end position="260"/>
    </location>
</feature>
<dbReference type="EMBL" id="BX284605">
    <property type="protein sequence ID" value="CCD62230.2"/>
    <property type="molecule type" value="Genomic_DNA"/>
</dbReference>
<feature type="domain" description="C6" evidence="2">
    <location>
        <begin position="496"/>
        <end position="599"/>
    </location>
</feature>
<protein>
    <submittedName>
        <fullName evidence="3">C6 domain-containing protein</fullName>
    </submittedName>
</protein>
<dbReference type="CTD" id="182035"/>
<gene>
    <name evidence="3 5" type="ORF">B0554.4</name>
    <name evidence="3" type="ORF">CELE_B0554.4</name>
</gene>
<dbReference type="PaxDb" id="6239-B0554.4"/>
<dbReference type="OrthoDB" id="5875578at2759"/>
<dbReference type="eggNOG" id="ENOG502TKRQ">
    <property type="taxonomic scope" value="Eukaryota"/>
</dbReference>
<dbReference type="AlphaFoldDB" id="P91004"/>
<organism evidence="3 4">
    <name type="scientific">Caenorhabditis elegans</name>
    <dbReference type="NCBI Taxonomy" id="6239"/>
    <lineage>
        <taxon>Eukaryota</taxon>
        <taxon>Metazoa</taxon>
        <taxon>Ecdysozoa</taxon>
        <taxon>Nematoda</taxon>
        <taxon>Chromadorea</taxon>
        <taxon>Rhabditida</taxon>
        <taxon>Rhabditina</taxon>
        <taxon>Rhabditomorpha</taxon>
        <taxon>Rhabditoidea</taxon>
        <taxon>Rhabditidae</taxon>
        <taxon>Peloderinae</taxon>
        <taxon>Caenorhabditis</taxon>
    </lineage>
</organism>
<dbReference type="Proteomes" id="UP000001940">
    <property type="component" value="Chromosome V"/>
</dbReference>
<evidence type="ECO:0000313" key="4">
    <source>
        <dbReference type="Proteomes" id="UP000001940"/>
    </source>
</evidence>
<dbReference type="AGR" id="WB:WBGene00015257"/>
<feature type="signal peptide" evidence="1">
    <location>
        <begin position="1"/>
        <end position="27"/>
    </location>
</feature>
<dbReference type="RefSeq" id="NP_503198.2">
    <property type="nucleotide sequence ID" value="NM_070797.2"/>
</dbReference>
<evidence type="ECO:0000313" key="5">
    <source>
        <dbReference type="WormBase" id="B0554.4"/>
    </source>
</evidence>
<dbReference type="HOGENOM" id="CLU_498049_0_0_1"/>
<evidence type="ECO:0000313" key="3">
    <source>
        <dbReference type="EMBL" id="CCD62230.2"/>
    </source>
</evidence>
<dbReference type="SMR" id="P91004"/>
<dbReference type="FunCoup" id="P91004">
    <property type="interactions" value="179"/>
</dbReference>
<name>P91004_CAEEL</name>
<accession>P91004</accession>
<dbReference type="GeneID" id="182035"/>
<sequence length="603" mass="64283">MNFADFIRSGLLFLVLIAENLVEACFATSPGNDPVVTPPLRTCSSSTITYGTANGQEVAVTPSNLVSTPIAGTSDSISRMQIACSADAGNYVSMQIDENFDPVENAATFEPASVTITAECSSVDMQWYYVGVSEGQTIRQLMTSVKCEQIPTLRACSPTALTYGVGDNDKVIDVDYSDFMSTPVTGSLETTSTMKVSCSAKDKYIANMLIDNIGAQENDATPPPQTVTINAECNSADMVWYYVTTVNGETVKKSMSSISCTQSTCSAKSLTYGVGDDLQPQQMIDVSYTDYVTTPVAGSTETTSSMKITCSAIAGYIAAMALNNGLLEANENGALPQTITITAECSSVDSVWNYVTVLQGETYRIPMTGLTTCSQIPNQNPTIRTCSSTAVTYGMGDNQQPEVQIDVTQTDFMSTPIAGTIETTSTMKVSCSAIDKYHAVMTVNAIGAAENDLVPPPQTVTINAECSSVDMIWYYVSTVGGTRRVMDSVTCAQSTCSPKSLTYGVGDNQTPQFQIDVGYSDFMTTPNGATETISTMKISCTAIAGFIASMQVDGAEAIENGFDQTVTINAECSNVDSIWYYISELGGLPVKKPLSEVLCQQIF</sequence>
<dbReference type="Bgee" id="WBGene00015257">
    <property type="expression patterns" value="Expressed in larva"/>
</dbReference>
<dbReference type="InParanoid" id="P91004"/>
<dbReference type="WormBase" id="B0554.4">
    <property type="protein sequence ID" value="CE47142"/>
    <property type="gene ID" value="WBGene00015257"/>
</dbReference>
<evidence type="ECO:0000256" key="1">
    <source>
        <dbReference type="SAM" id="SignalP"/>
    </source>
</evidence>
<dbReference type="PANTHER" id="PTHR21629:SF11">
    <property type="entry name" value="C6 DOMAIN-CONTAINING PROTEIN"/>
    <property type="match status" value="1"/>
</dbReference>